<comment type="caution">
    <text evidence="2">The sequence shown here is derived from an EMBL/GenBank/DDBJ whole genome shotgun (WGS) entry which is preliminary data.</text>
</comment>
<feature type="compositionally biased region" description="Basic and acidic residues" evidence="1">
    <location>
        <begin position="437"/>
        <end position="446"/>
    </location>
</feature>
<feature type="compositionally biased region" description="Polar residues" evidence="1">
    <location>
        <begin position="380"/>
        <end position="392"/>
    </location>
</feature>
<feature type="compositionally biased region" description="Polar residues" evidence="1">
    <location>
        <begin position="1277"/>
        <end position="1289"/>
    </location>
</feature>
<feature type="compositionally biased region" description="Polar residues" evidence="1">
    <location>
        <begin position="728"/>
        <end position="747"/>
    </location>
</feature>
<feature type="compositionally biased region" description="Low complexity" evidence="1">
    <location>
        <begin position="447"/>
        <end position="457"/>
    </location>
</feature>
<feature type="compositionally biased region" description="Pro residues" evidence="1">
    <location>
        <begin position="632"/>
        <end position="643"/>
    </location>
</feature>
<reference evidence="2 3" key="1">
    <citation type="submission" date="2023-08" db="EMBL/GenBank/DDBJ databases">
        <title>Annotated Genome Sequence of Vanrija albida AlHP1.</title>
        <authorList>
            <person name="Herzog R."/>
        </authorList>
    </citation>
    <scope>NUCLEOTIDE SEQUENCE [LARGE SCALE GENOMIC DNA]</scope>
    <source>
        <strain evidence="2 3">AlHP1</strain>
    </source>
</reference>
<feature type="compositionally biased region" description="Low complexity" evidence="1">
    <location>
        <begin position="1252"/>
        <end position="1268"/>
    </location>
</feature>
<dbReference type="EMBL" id="JBBXJM010000001">
    <property type="protein sequence ID" value="KAL1412622.1"/>
    <property type="molecule type" value="Genomic_DNA"/>
</dbReference>
<feature type="compositionally biased region" description="Polar residues" evidence="1">
    <location>
        <begin position="702"/>
        <end position="719"/>
    </location>
</feature>
<evidence type="ECO:0000313" key="2">
    <source>
        <dbReference type="EMBL" id="KAL1412622.1"/>
    </source>
</evidence>
<sequence>MAFDASTPPPSRSAPTLVPPPLLSDRPAPGSNSSSHSLSTTLVITPSSTPPSKYSYPRYAGIASTSPPSAFANKRNSSSALPIASIFESEEQRFDLLKTLNRADPKAELKDWEVIEYADAPYPPEVKRSRSARTRINIMSMAEPPRPPPKKSGGSFLRRLTQSNHHSQDKQQRPAEVSRAAPQLPPLSGPDSRPISLNLNSIVPQVTPGNPQARPQPNGIGAPNGVHDAHARALSPTGPPPPSKQFGGLPSPAGYPSRPPPGASLPPGAAAPEHNPISAGQQRPLDNRNSFKVQGRPDRTEGFPVPMNHRAPNGSAHPGQPPQQLRSPTGPPHPQHALPNGHGNNYAKDHMHINPKLHAPITAALASPPLPSPEGVTHYNFPSMQQPQQQHYTRPPLLDGPSVPSKSAQWSPPQAAAPRPPPHDAPRPPPHGAPRPPPHDAPRAPPHDAFYAPRPAAGSPPGPPRPPPGAMRPPPPNLKDNITPPVANRRGSYQGPMSMPQPQVPNGTPVSRPPPPQQPGVRPAGSPPAASGYPVGAMQSLSVNDSPRTPNNARQAGPSQQLQQQQPQPQQQQFISPPARTTSVRHASGPRPQHPHHLANGMANPRPPPPQGASGPRSPPAVQTPPVRSPVTSPPTVPAPPIRSPVTSPSALGPPQYPAANVAKVASPPRSGAALQAAAAAPTPTSLPHQESPTRPRIVIPQQPNGTVQPIPLQQTTPPVVQKVYPPSTDSTPRQGQGPLPTQTTPRASPVPPVAAQQRDLKSPVDLNPMRTPTPPSSLGRLTPEPKQGPGYSALGNGLPSTMGGSQLPPRVLSATNQARRIASSPLASPVFSNPSSPVNGINGIAAAQSRSVSAQPRITSIATNDSGDSAESAVAPASKPNSVRSSILHRPRPKIKHHDRSLTALLVHPHITASLLPHININTFLNVLGSDETLRKYVSGEMVGRWVMREWGVTVERERGRSWPGLTVWEGFLESLLHDPAVYSTYPQQYHNLLRHLSLSHTLIVLFLRTLPASAFPYSPPLPFDDELHLPTLHKSSSMASMQGGRHPGSRATSNAGSDAGHGGGGLSAGRMPRSERVTEVVMPEPLSSTAKEVKTLHESAPSANFIPGKLRKRRGSAGSVASIGSTGFFGRKRSASASSAQNAALASPAAASQPALPVPQGKAAFPPVSYPTAKRYEFRRYGDQPISPSPSAPNSRPGSIMSAQTSPSVARGRNGRPQHGSIGQGMSDLGHGSDSLPIPPPIGGGRQHRSSLTSSEGRSSRGGANSPVQRRYDSPTGSSRDLSSQMSHLRPEPAFDRPPPFMPGRAPILRVFIPVSDKVPRWPSAEGAAASWRELEKCGADKRMKLGDLVVNTALHKPTNTEHVLVYVPFVPHKLVPLEYVHSPTGHLPRYLDAFAVSPVYYDPFLPSPQILYLDFAPYAQQAMNSLRLAYDRRDVTVASGARLSAKRYLHVAGLEIRPGDRVAADWQGMVTLEAEGTAEGKTEMEARFGHGDPTRAVMGPWEVVRERSLLGSLWLRLVREPRGN</sequence>
<feature type="compositionally biased region" description="Polar residues" evidence="1">
    <location>
        <begin position="1194"/>
        <end position="1210"/>
    </location>
</feature>
<proteinExistence type="predicted"/>
<gene>
    <name evidence="2" type="ORF">Q8F55_000369</name>
</gene>
<dbReference type="GeneID" id="95981412"/>
<feature type="compositionally biased region" description="Low complexity" evidence="1">
    <location>
        <begin position="560"/>
        <end position="573"/>
    </location>
</feature>
<dbReference type="Proteomes" id="UP001565368">
    <property type="component" value="Unassembled WGS sequence"/>
</dbReference>
<feature type="region of interest" description="Disordered" evidence="1">
    <location>
        <begin position="1183"/>
        <end position="1303"/>
    </location>
</feature>
<feature type="compositionally biased region" description="Pro residues" evidence="1">
    <location>
        <begin position="605"/>
        <end position="623"/>
    </location>
</feature>
<protein>
    <submittedName>
        <fullName evidence="2">Uncharacterized protein</fullName>
    </submittedName>
</protein>
<feature type="compositionally biased region" description="Low complexity" evidence="1">
    <location>
        <begin position="31"/>
        <end position="56"/>
    </location>
</feature>
<feature type="compositionally biased region" description="Low complexity" evidence="1">
    <location>
        <begin position="519"/>
        <end position="537"/>
    </location>
</feature>
<feature type="compositionally biased region" description="Pro residues" evidence="1">
    <location>
        <begin position="427"/>
        <end position="436"/>
    </location>
</feature>
<feature type="compositionally biased region" description="Polar residues" evidence="1">
    <location>
        <begin position="195"/>
        <end position="215"/>
    </location>
</feature>
<feature type="compositionally biased region" description="Polar residues" evidence="1">
    <location>
        <begin position="683"/>
        <end position="693"/>
    </location>
</feature>
<feature type="region of interest" description="Disordered" evidence="1">
    <location>
        <begin position="862"/>
        <end position="886"/>
    </location>
</feature>
<organism evidence="2 3">
    <name type="scientific">Vanrija albida</name>
    <dbReference type="NCBI Taxonomy" id="181172"/>
    <lineage>
        <taxon>Eukaryota</taxon>
        <taxon>Fungi</taxon>
        <taxon>Dikarya</taxon>
        <taxon>Basidiomycota</taxon>
        <taxon>Agaricomycotina</taxon>
        <taxon>Tremellomycetes</taxon>
        <taxon>Trichosporonales</taxon>
        <taxon>Trichosporonaceae</taxon>
        <taxon>Vanrija</taxon>
    </lineage>
</organism>
<accession>A0ABR3QDM5</accession>
<feature type="compositionally biased region" description="Pro residues" evidence="1">
    <location>
        <begin position="458"/>
        <end position="477"/>
    </location>
</feature>
<feature type="compositionally biased region" description="Polar residues" evidence="1">
    <location>
        <begin position="539"/>
        <end position="559"/>
    </location>
</feature>
<keyword evidence="3" id="KW-1185">Reference proteome</keyword>
<evidence type="ECO:0000313" key="3">
    <source>
        <dbReference type="Proteomes" id="UP001565368"/>
    </source>
</evidence>
<dbReference type="RefSeq" id="XP_069212566.1">
    <property type="nucleotide sequence ID" value="XM_069349022.1"/>
</dbReference>
<feature type="region of interest" description="Disordered" evidence="1">
    <location>
        <begin position="122"/>
        <end position="807"/>
    </location>
</feature>
<evidence type="ECO:0000256" key="1">
    <source>
        <dbReference type="SAM" id="MobiDB-lite"/>
    </source>
</evidence>
<feature type="region of interest" description="Disordered" evidence="1">
    <location>
        <begin position="1039"/>
        <end position="1129"/>
    </location>
</feature>
<feature type="region of interest" description="Disordered" evidence="1">
    <location>
        <begin position="1"/>
        <end position="56"/>
    </location>
</feature>
<feature type="compositionally biased region" description="Pro residues" evidence="1">
    <location>
        <begin position="7"/>
        <end position="22"/>
    </location>
</feature>
<name>A0ABR3QDM5_9TREE</name>